<dbReference type="SUPFAM" id="SSF46894">
    <property type="entry name" value="C-terminal effector domain of the bipartite response regulators"/>
    <property type="match status" value="1"/>
</dbReference>
<dbReference type="GO" id="GO:0000976">
    <property type="term" value="F:transcription cis-regulatory region binding"/>
    <property type="evidence" value="ECO:0007669"/>
    <property type="project" value="TreeGrafter"/>
</dbReference>
<dbReference type="GO" id="GO:0032993">
    <property type="term" value="C:protein-DNA complex"/>
    <property type="evidence" value="ECO:0007669"/>
    <property type="project" value="TreeGrafter"/>
</dbReference>
<sequence>MKILLIDDDASLLDVLSMAFEDEGWDVLRAGDGQEGLVHVANSKPDIIISDVNMPKLDGFSFCRRLREQHDNTPLILLTSRDNDIDEALGLELGADDYVAKPFSTRVLLARVKSLMRREEARAQPTKLEEASQVVLGDISLDPDRMEVLFKNTPVTVTVTEFRMIDGFIRRAGMVLNRERLMELARGDDSIVADRIVDTYVRRLRRKFEAIDPNFDRIETVIGAGYRWRK</sequence>
<dbReference type="Gene3D" id="3.40.50.2300">
    <property type="match status" value="1"/>
</dbReference>
<keyword evidence="2" id="KW-0902">Two-component regulatory system</keyword>
<evidence type="ECO:0000256" key="7">
    <source>
        <dbReference type="PROSITE-ProRule" id="PRU01091"/>
    </source>
</evidence>
<evidence type="ECO:0000313" key="11">
    <source>
        <dbReference type="Proteomes" id="UP000321595"/>
    </source>
</evidence>
<evidence type="ECO:0000313" key="10">
    <source>
        <dbReference type="EMBL" id="QED28082.1"/>
    </source>
</evidence>
<keyword evidence="5" id="KW-0804">Transcription</keyword>
<dbReference type="Gene3D" id="1.10.10.10">
    <property type="entry name" value="Winged helix-like DNA-binding domain superfamily/Winged helix DNA-binding domain"/>
    <property type="match status" value="1"/>
</dbReference>
<protein>
    <submittedName>
        <fullName evidence="10">Response regulator transcription factor</fullName>
    </submittedName>
</protein>
<reference evidence="10 11" key="1">
    <citation type="submission" date="2019-08" db="EMBL/GenBank/DDBJ databases">
        <authorList>
            <person name="Liang Q."/>
        </authorList>
    </citation>
    <scope>NUCLEOTIDE SEQUENCE [LARGE SCALE GENOMIC DNA]</scope>
    <source>
        <strain evidence="10 11">V1718</strain>
    </source>
</reference>
<accession>A0A5B8XQB9</accession>
<dbReference type="SUPFAM" id="SSF52172">
    <property type="entry name" value="CheY-like"/>
    <property type="match status" value="1"/>
</dbReference>
<dbReference type="InterPro" id="IPR001867">
    <property type="entry name" value="OmpR/PhoB-type_DNA-bd"/>
</dbReference>
<keyword evidence="3" id="KW-0805">Transcription regulation</keyword>
<dbReference type="InterPro" id="IPR001789">
    <property type="entry name" value="Sig_transdc_resp-reg_receiver"/>
</dbReference>
<dbReference type="InterPro" id="IPR039420">
    <property type="entry name" value="WalR-like"/>
</dbReference>
<keyword evidence="4 7" id="KW-0238">DNA-binding</keyword>
<evidence type="ECO:0000259" key="8">
    <source>
        <dbReference type="PROSITE" id="PS50110"/>
    </source>
</evidence>
<dbReference type="SMART" id="SM00448">
    <property type="entry name" value="REC"/>
    <property type="match status" value="1"/>
</dbReference>
<proteinExistence type="predicted"/>
<dbReference type="PROSITE" id="PS50110">
    <property type="entry name" value="RESPONSE_REGULATORY"/>
    <property type="match status" value="1"/>
</dbReference>
<dbReference type="CDD" id="cd00383">
    <property type="entry name" value="trans_reg_C"/>
    <property type="match status" value="1"/>
</dbReference>
<dbReference type="KEGG" id="bbae:FRD01_12735"/>
<evidence type="ECO:0000259" key="9">
    <source>
        <dbReference type="PROSITE" id="PS51755"/>
    </source>
</evidence>
<dbReference type="Pfam" id="PF00072">
    <property type="entry name" value="Response_reg"/>
    <property type="match status" value="1"/>
</dbReference>
<feature type="domain" description="Response regulatory" evidence="8">
    <location>
        <begin position="2"/>
        <end position="116"/>
    </location>
</feature>
<dbReference type="InterPro" id="IPR036388">
    <property type="entry name" value="WH-like_DNA-bd_sf"/>
</dbReference>
<gene>
    <name evidence="10" type="ORF">FRD01_12735</name>
</gene>
<evidence type="ECO:0000256" key="3">
    <source>
        <dbReference type="ARBA" id="ARBA00023015"/>
    </source>
</evidence>
<dbReference type="PROSITE" id="PS51755">
    <property type="entry name" value="OMPR_PHOB"/>
    <property type="match status" value="1"/>
</dbReference>
<keyword evidence="1 6" id="KW-0597">Phosphoprotein</keyword>
<dbReference type="Gene3D" id="6.10.250.690">
    <property type="match status" value="1"/>
</dbReference>
<dbReference type="Pfam" id="PF00486">
    <property type="entry name" value="Trans_reg_C"/>
    <property type="match status" value="1"/>
</dbReference>
<dbReference type="AlphaFoldDB" id="A0A5B8XQB9"/>
<dbReference type="InterPro" id="IPR011006">
    <property type="entry name" value="CheY-like_superfamily"/>
</dbReference>
<dbReference type="GO" id="GO:0000156">
    <property type="term" value="F:phosphorelay response regulator activity"/>
    <property type="evidence" value="ECO:0007669"/>
    <property type="project" value="TreeGrafter"/>
</dbReference>
<evidence type="ECO:0000256" key="4">
    <source>
        <dbReference type="ARBA" id="ARBA00023125"/>
    </source>
</evidence>
<dbReference type="PANTHER" id="PTHR48111:SF21">
    <property type="entry name" value="DNA-BINDING DUAL MASTER TRANSCRIPTIONAL REGULATOR RPAA"/>
    <property type="match status" value="1"/>
</dbReference>
<dbReference type="OrthoDB" id="2181430at2"/>
<feature type="modified residue" description="4-aspartylphosphate" evidence="6">
    <location>
        <position position="51"/>
    </location>
</feature>
<feature type="DNA-binding region" description="OmpR/PhoB-type" evidence="7">
    <location>
        <begin position="131"/>
        <end position="230"/>
    </location>
</feature>
<dbReference type="EMBL" id="CP042467">
    <property type="protein sequence ID" value="QED28082.1"/>
    <property type="molecule type" value="Genomic_DNA"/>
</dbReference>
<dbReference type="GO" id="GO:0005829">
    <property type="term" value="C:cytosol"/>
    <property type="evidence" value="ECO:0007669"/>
    <property type="project" value="TreeGrafter"/>
</dbReference>
<evidence type="ECO:0000256" key="2">
    <source>
        <dbReference type="ARBA" id="ARBA00023012"/>
    </source>
</evidence>
<feature type="domain" description="OmpR/PhoB-type" evidence="9">
    <location>
        <begin position="131"/>
        <end position="230"/>
    </location>
</feature>
<keyword evidence="11" id="KW-1185">Reference proteome</keyword>
<evidence type="ECO:0000256" key="6">
    <source>
        <dbReference type="PROSITE-ProRule" id="PRU00169"/>
    </source>
</evidence>
<evidence type="ECO:0000256" key="1">
    <source>
        <dbReference type="ARBA" id="ARBA00022553"/>
    </source>
</evidence>
<dbReference type="Proteomes" id="UP000321595">
    <property type="component" value="Chromosome"/>
</dbReference>
<organism evidence="10 11">
    <name type="scientific">Microvenator marinus</name>
    <dbReference type="NCBI Taxonomy" id="2600177"/>
    <lineage>
        <taxon>Bacteria</taxon>
        <taxon>Deltaproteobacteria</taxon>
        <taxon>Bradymonadales</taxon>
        <taxon>Microvenatoraceae</taxon>
        <taxon>Microvenator</taxon>
    </lineage>
</organism>
<evidence type="ECO:0000256" key="5">
    <source>
        <dbReference type="ARBA" id="ARBA00023163"/>
    </source>
</evidence>
<dbReference type="SMART" id="SM00862">
    <property type="entry name" value="Trans_reg_C"/>
    <property type="match status" value="1"/>
</dbReference>
<dbReference type="PANTHER" id="PTHR48111">
    <property type="entry name" value="REGULATOR OF RPOS"/>
    <property type="match status" value="1"/>
</dbReference>
<dbReference type="RefSeq" id="WP_146960191.1">
    <property type="nucleotide sequence ID" value="NZ_CP042467.1"/>
</dbReference>
<name>A0A5B8XQB9_9DELT</name>
<dbReference type="GO" id="GO:0006355">
    <property type="term" value="P:regulation of DNA-templated transcription"/>
    <property type="evidence" value="ECO:0007669"/>
    <property type="project" value="InterPro"/>
</dbReference>
<dbReference type="InterPro" id="IPR016032">
    <property type="entry name" value="Sig_transdc_resp-reg_C-effctor"/>
</dbReference>